<evidence type="ECO:0000313" key="1">
    <source>
        <dbReference type="EMBL" id="RHW32022.1"/>
    </source>
</evidence>
<comment type="caution">
    <text evidence="1">The sequence shown here is derived from an EMBL/GenBank/DDBJ whole genome shotgun (WGS) entry which is preliminary data.</text>
</comment>
<proteinExistence type="predicted"/>
<sequence length="307" mass="35201">MQQVTIQSNNTIIIGKDTKLTAQEMISKEVKSFKWSFDNIALIEKESNKSSLTIEPLLSGSYSIQYQAIVEIDSNQINYEGKLTIEVNKEIAIKTNIEQPKEIIEEEGKDVNPYHALLTEHIPTTEGQLPHVIKRNARYRGPRESDKVLNRNYEQAFDLRKHTKIIENQTDLLNKSLDIWFLGELGDKTINRAIKAENVYQASSQQSRYGLNSSELVSGYRDIVVKLNNELVDTSHYSIEGNDLIIDINAAGITEETAVLHISYDVIITIKEEEIQGLHALMSRFSNIDERISEMKRRYMTYENAYQ</sequence>
<accession>A0A417YGZ3</accession>
<dbReference type="EMBL" id="QWEH01000007">
    <property type="protein sequence ID" value="RHW32022.1"/>
    <property type="molecule type" value="Genomic_DNA"/>
</dbReference>
<dbReference type="RefSeq" id="WP_118889580.1">
    <property type="nucleotide sequence ID" value="NZ_QWEH01000007.1"/>
</dbReference>
<keyword evidence="2" id="KW-1185">Reference proteome</keyword>
<reference evidence="1 2" key="1">
    <citation type="journal article" date="2007" name="Int. J. Syst. Evol. Microbiol.">
        <title>Oceanobacillus profundus sp. nov., isolated from a deep-sea sediment core.</title>
        <authorList>
            <person name="Kim Y.G."/>
            <person name="Choi D.H."/>
            <person name="Hyun S."/>
            <person name="Cho B.C."/>
        </authorList>
    </citation>
    <scope>NUCLEOTIDE SEQUENCE [LARGE SCALE GENOMIC DNA]</scope>
    <source>
        <strain evidence="1 2">DSM 18246</strain>
    </source>
</reference>
<evidence type="ECO:0000313" key="2">
    <source>
        <dbReference type="Proteomes" id="UP000285456"/>
    </source>
</evidence>
<name>A0A417YGZ3_9BACI</name>
<dbReference type="Proteomes" id="UP000285456">
    <property type="component" value="Unassembled WGS sequence"/>
</dbReference>
<protein>
    <submittedName>
        <fullName evidence="1">Uncharacterized protein</fullName>
    </submittedName>
</protein>
<gene>
    <name evidence="1" type="ORF">D1B32_12360</name>
</gene>
<organism evidence="1 2">
    <name type="scientific">Oceanobacillus profundus</name>
    <dbReference type="NCBI Taxonomy" id="372463"/>
    <lineage>
        <taxon>Bacteria</taxon>
        <taxon>Bacillati</taxon>
        <taxon>Bacillota</taxon>
        <taxon>Bacilli</taxon>
        <taxon>Bacillales</taxon>
        <taxon>Bacillaceae</taxon>
        <taxon>Oceanobacillus</taxon>
    </lineage>
</organism>
<dbReference type="AlphaFoldDB" id="A0A417YGZ3"/>